<evidence type="ECO:0000256" key="2">
    <source>
        <dbReference type="ARBA" id="ARBA00013855"/>
    </source>
</evidence>
<dbReference type="EMBL" id="JBHLXE010000097">
    <property type="protein sequence ID" value="MFC0180238.1"/>
    <property type="molecule type" value="Genomic_DNA"/>
</dbReference>
<gene>
    <name evidence="7" type="primary">mreC</name>
    <name evidence="7" type="ORF">ACFFIT_09140</name>
</gene>
<dbReference type="Proteomes" id="UP001589758">
    <property type="component" value="Unassembled WGS sequence"/>
</dbReference>
<evidence type="ECO:0000313" key="7">
    <source>
        <dbReference type="EMBL" id="MFC0180238.1"/>
    </source>
</evidence>
<dbReference type="InterPro" id="IPR007221">
    <property type="entry name" value="MreC"/>
</dbReference>
<dbReference type="PANTHER" id="PTHR34138">
    <property type="entry name" value="CELL SHAPE-DETERMINING PROTEIN MREC"/>
    <property type="match status" value="1"/>
</dbReference>
<sequence>MKPIFSRLPSLSVRLLLLLIIAPGVIIADSHFALFSKIRYYLDTAVSPFYFLANSPRTLTDKSAEYLIPRSDIIAENARLKDMLLKQQSDLLLLGQYEQENKRLRQLLNSPLRKEEEKRVAQVLSAETDPYSNQIIIDKGANVGVFEGQPVISSKGVVGQVVGVSAYSSRVLLICDSSHAIPIQVLRNDIRVIASGNGCNEPLELDQLPRNIDIQVGDVLVTSGLGGRFPEGYPVAIVTSVGIDVSNAYTVVKAIPTADLQRLRFLLLIWGDTLTQAVSPTASDIQKTITERFEDTIHTSPNS</sequence>
<protein>
    <recommendedName>
        <fullName evidence="2 5">Cell shape-determining protein MreC</fullName>
    </recommendedName>
    <alternativeName>
        <fullName evidence="4 5">Cell shape protein MreC</fullName>
    </alternativeName>
</protein>
<dbReference type="RefSeq" id="WP_385877351.1">
    <property type="nucleotide sequence ID" value="NZ_JBHLXE010000097.1"/>
</dbReference>
<accession>A0ABV6CG62</accession>
<dbReference type="InterPro" id="IPR042175">
    <property type="entry name" value="Cell/Rod_MreC_2"/>
</dbReference>
<proteinExistence type="inferred from homology"/>
<dbReference type="InterPro" id="IPR042177">
    <property type="entry name" value="Cell/Rod_1"/>
</dbReference>
<dbReference type="Pfam" id="PF04085">
    <property type="entry name" value="MreC"/>
    <property type="match status" value="1"/>
</dbReference>
<evidence type="ECO:0000256" key="5">
    <source>
        <dbReference type="PIRNR" id="PIRNR038471"/>
    </source>
</evidence>
<dbReference type="InterPro" id="IPR055342">
    <property type="entry name" value="MreC_beta-barrel_core"/>
</dbReference>
<dbReference type="Gene3D" id="2.40.10.340">
    <property type="entry name" value="Rod shape-determining protein MreC, domain 1"/>
    <property type="match status" value="1"/>
</dbReference>
<reference evidence="7 8" key="1">
    <citation type="submission" date="2024-09" db="EMBL/GenBank/DDBJ databases">
        <authorList>
            <person name="Sun Q."/>
            <person name="Mori K."/>
        </authorList>
    </citation>
    <scope>NUCLEOTIDE SEQUENCE [LARGE SCALE GENOMIC DNA]</scope>
    <source>
        <strain evidence="7 8">CCM 8545</strain>
    </source>
</reference>
<dbReference type="PANTHER" id="PTHR34138:SF1">
    <property type="entry name" value="CELL SHAPE-DETERMINING PROTEIN MREC"/>
    <property type="match status" value="1"/>
</dbReference>
<organism evidence="7 8">
    <name type="scientific">Thorsellia kenyensis</name>
    <dbReference type="NCBI Taxonomy" id="1549888"/>
    <lineage>
        <taxon>Bacteria</taxon>
        <taxon>Pseudomonadati</taxon>
        <taxon>Pseudomonadota</taxon>
        <taxon>Gammaproteobacteria</taxon>
        <taxon>Enterobacterales</taxon>
        <taxon>Thorselliaceae</taxon>
        <taxon>Thorsellia</taxon>
    </lineage>
</organism>
<comment type="caution">
    <text evidence="7">The sequence shown here is derived from an EMBL/GenBank/DDBJ whole genome shotgun (WGS) entry which is preliminary data.</text>
</comment>
<evidence type="ECO:0000259" key="6">
    <source>
        <dbReference type="Pfam" id="PF04085"/>
    </source>
</evidence>
<comment type="function">
    <text evidence="5">Involved in formation and maintenance of cell shape.</text>
</comment>
<evidence type="ECO:0000256" key="1">
    <source>
        <dbReference type="ARBA" id="ARBA00009369"/>
    </source>
</evidence>
<dbReference type="PIRSF" id="PIRSF038471">
    <property type="entry name" value="MreC"/>
    <property type="match status" value="1"/>
</dbReference>
<evidence type="ECO:0000313" key="8">
    <source>
        <dbReference type="Proteomes" id="UP001589758"/>
    </source>
</evidence>
<comment type="similarity">
    <text evidence="1 5">Belongs to the MreC family.</text>
</comment>
<keyword evidence="8" id="KW-1185">Reference proteome</keyword>
<feature type="domain" description="Rod shape-determining protein MreC beta-barrel core" evidence="6">
    <location>
        <begin position="123"/>
        <end position="270"/>
    </location>
</feature>
<evidence type="ECO:0000256" key="4">
    <source>
        <dbReference type="ARBA" id="ARBA00032089"/>
    </source>
</evidence>
<dbReference type="NCBIfam" id="TIGR00219">
    <property type="entry name" value="mreC"/>
    <property type="match status" value="1"/>
</dbReference>
<dbReference type="Gene3D" id="2.40.10.350">
    <property type="entry name" value="Rod shape-determining protein MreC, domain 2"/>
    <property type="match status" value="1"/>
</dbReference>
<keyword evidence="3 5" id="KW-0133">Cell shape</keyword>
<evidence type="ECO:0000256" key="3">
    <source>
        <dbReference type="ARBA" id="ARBA00022960"/>
    </source>
</evidence>
<name>A0ABV6CG62_9GAMM</name>